<dbReference type="GO" id="GO:0003677">
    <property type="term" value="F:DNA binding"/>
    <property type="evidence" value="ECO:0007669"/>
    <property type="project" value="UniProtKB-KW"/>
</dbReference>
<evidence type="ECO:0000256" key="1">
    <source>
        <dbReference type="ARBA" id="ARBA00008857"/>
    </source>
</evidence>
<dbReference type="Gene3D" id="1.10.150.130">
    <property type="match status" value="1"/>
</dbReference>
<dbReference type="InterPro" id="IPR050090">
    <property type="entry name" value="Tyrosine_recombinase_XerCD"/>
</dbReference>
<dbReference type="InterPro" id="IPR028259">
    <property type="entry name" value="AP2-like_int_N"/>
</dbReference>
<reference evidence="7 9" key="2">
    <citation type="submission" date="2016-10" db="EMBL/GenBank/DDBJ databases">
        <authorList>
            <person name="Varghese N."/>
            <person name="Submissions S."/>
        </authorList>
    </citation>
    <scope>NUCLEOTIDE SEQUENCE [LARGE SCALE GENOMIC DNA]</scope>
    <source>
        <strain evidence="7 9">DSM 2094</strain>
    </source>
</reference>
<feature type="domain" description="Tyr recombinase" evidence="5">
    <location>
        <begin position="163"/>
        <end position="362"/>
    </location>
</feature>
<dbReference type="EMBL" id="FOQC01000016">
    <property type="protein sequence ID" value="SFH80571.1"/>
    <property type="molecule type" value="Genomic_DNA"/>
</dbReference>
<dbReference type="Pfam" id="PF14659">
    <property type="entry name" value="Phage_int_SAM_3"/>
    <property type="match status" value="1"/>
</dbReference>
<dbReference type="EMBL" id="FJMZ01000007">
    <property type="protein sequence ID" value="CZQ88235.1"/>
    <property type="molecule type" value="Genomic_DNA"/>
</dbReference>
<dbReference type="GO" id="GO:0015074">
    <property type="term" value="P:DNA integration"/>
    <property type="evidence" value="ECO:0007669"/>
    <property type="project" value="UniProtKB-KW"/>
</dbReference>
<comment type="caution">
    <text evidence="7">The sequence shown here is derived from an EMBL/GenBank/DDBJ whole genome shotgun (WGS) entry which is preliminary data.</text>
</comment>
<dbReference type="GO" id="GO:0006310">
    <property type="term" value="P:DNA recombination"/>
    <property type="evidence" value="ECO:0007669"/>
    <property type="project" value="UniProtKB-KW"/>
</dbReference>
<dbReference type="Gene3D" id="1.10.443.10">
    <property type="entry name" value="Intergrase catalytic core"/>
    <property type="match status" value="1"/>
</dbReference>
<dbReference type="CDD" id="cd01189">
    <property type="entry name" value="INT_ICEBs1_C_like"/>
    <property type="match status" value="1"/>
</dbReference>
<protein>
    <submittedName>
        <fullName evidence="6">Integrase catalytic</fullName>
    </submittedName>
    <submittedName>
        <fullName evidence="7">Phage integrase, N-terminal SAM-like domain</fullName>
    </submittedName>
</protein>
<evidence type="ECO:0000259" key="5">
    <source>
        <dbReference type="PROSITE" id="PS51898"/>
    </source>
</evidence>
<dbReference type="AlphaFoldDB" id="A0AB38BI18"/>
<accession>A0AB38BI18</accession>
<evidence type="ECO:0000256" key="3">
    <source>
        <dbReference type="ARBA" id="ARBA00023125"/>
    </source>
</evidence>
<dbReference type="InterPro" id="IPR002104">
    <property type="entry name" value="Integrase_catalytic"/>
</dbReference>
<dbReference type="PANTHER" id="PTHR30349">
    <property type="entry name" value="PHAGE INTEGRASE-RELATED"/>
    <property type="match status" value="1"/>
</dbReference>
<reference evidence="6 8" key="1">
    <citation type="submission" date="2016-02" db="EMBL/GenBank/DDBJ databases">
        <authorList>
            <person name="Strepis N."/>
        </authorList>
    </citation>
    <scope>NUCLEOTIDE SEQUENCE [LARGE SCALE GENOMIC DNA]</scope>
    <source>
        <strain evidence="6">Trichococcus flocculiformis</strain>
    </source>
</reference>
<evidence type="ECO:0000256" key="2">
    <source>
        <dbReference type="ARBA" id="ARBA00022908"/>
    </source>
</evidence>
<keyword evidence="4" id="KW-0233">DNA recombination</keyword>
<organism evidence="7 9">
    <name type="scientific">Trichococcus flocculiformis</name>
    <dbReference type="NCBI Taxonomy" id="82803"/>
    <lineage>
        <taxon>Bacteria</taxon>
        <taxon>Bacillati</taxon>
        <taxon>Bacillota</taxon>
        <taxon>Bacilli</taxon>
        <taxon>Lactobacillales</taxon>
        <taxon>Carnobacteriaceae</taxon>
        <taxon>Trichococcus</taxon>
    </lineage>
</organism>
<keyword evidence="2" id="KW-0229">DNA integration</keyword>
<evidence type="ECO:0000313" key="6">
    <source>
        <dbReference type="EMBL" id="CZQ88235.1"/>
    </source>
</evidence>
<proteinExistence type="inferred from homology"/>
<dbReference type="Pfam" id="PF00589">
    <property type="entry name" value="Phage_integrase"/>
    <property type="match status" value="1"/>
</dbReference>
<dbReference type="InterPro" id="IPR013762">
    <property type="entry name" value="Integrase-like_cat_sf"/>
</dbReference>
<evidence type="ECO:0000313" key="9">
    <source>
        <dbReference type="Proteomes" id="UP000199686"/>
    </source>
</evidence>
<comment type="similarity">
    <text evidence="1">Belongs to the 'phage' integrase family.</text>
</comment>
<keyword evidence="3" id="KW-0238">DNA-binding</keyword>
<keyword evidence="8" id="KW-1185">Reference proteome</keyword>
<dbReference type="Proteomes" id="UP000195947">
    <property type="component" value="Unassembled WGS sequence"/>
</dbReference>
<dbReference type="InterPro" id="IPR010998">
    <property type="entry name" value="Integrase_recombinase_N"/>
</dbReference>
<name>A0AB38BI18_9LACT</name>
<dbReference type="SUPFAM" id="SSF56349">
    <property type="entry name" value="DNA breaking-rejoining enzymes"/>
    <property type="match status" value="1"/>
</dbReference>
<dbReference type="RefSeq" id="WP_086988539.1">
    <property type="nucleotide sequence ID" value="NZ_FJMZ01000007.1"/>
</dbReference>
<gene>
    <name evidence="7" type="ORF">SAMN04488507_101636</name>
    <name evidence="6" type="ORF">TFLO_960</name>
</gene>
<dbReference type="Proteomes" id="UP000199686">
    <property type="component" value="Unassembled WGS sequence"/>
</dbReference>
<dbReference type="Pfam" id="PF14657">
    <property type="entry name" value="Arm-DNA-bind_4"/>
    <property type="match status" value="1"/>
</dbReference>
<evidence type="ECO:0000256" key="4">
    <source>
        <dbReference type="ARBA" id="ARBA00023172"/>
    </source>
</evidence>
<dbReference type="PROSITE" id="PS51898">
    <property type="entry name" value="TYR_RECOMBINASE"/>
    <property type="match status" value="1"/>
</dbReference>
<dbReference type="PANTHER" id="PTHR30349:SF64">
    <property type="entry name" value="PROPHAGE INTEGRASE INTD-RELATED"/>
    <property type="match status" value="1"/>
</dbReference>
<sequence length="376" mass="42368">MASYNKLSTGWQFRVSFKDGSKYKTKSGNGYPTKKDAQAAAAEVEQRLHKGLDIKAGDVPFPEYYKQWAEVYKLGKFSFETDRNYQTAMRLVDKHFAGYRLKDISKRVYQTFINTYAETHSKATVRKIHNKVAPCLREAFRSGDIARDVAYGILITGSEGKKEADKYLNQDQTERLLDALMDGIQPTDTAKHVCILQLATGARIGEIMALTFDSLDFKQNMMIINKSWDYKDSFGFKSTKNKENRTISVNDNTMALMKTFVDQVKRNTLKNGVKNRHHLIFVGEGVNPLTVETVNKCLKGACIKAGVPAITSHGLRHTHASVLLHNNLDMHYVSERLGHKSQFTTASIYAHVIKEAREKGDQQAAAITNALFARAK</sequence>
<dbReference type="InterPro" id="IPR011010">
    <property type="entry name" value="DNA_brk_join_enz"/>
</dbReference>
<dbReference type="InterPro" id="IPR004107">
    <property type="entry name" value="Integrase_SAM-like_N"/>
</dbReference>
<evidence type="ECO:0000313" key="7">
    <source>
        <dbReference type="EMBL" id="SFH80571.1"/>
    </source>
</evidence>
<evidence type="ECO:0000313" key="8">
    <source>
        <dbReference type="Proteomes" id="UP000195947"/>
    </source>
</evidence>